<dbReference type="AlphaFoldDB" id="A0A3B1CR46"/>
<dbReference type="GO" id="GO:0016020">
    <property type="term" value="C:membrane"/>
    <property type="evidence" value="ECO:0007669"/>
    <property type="project" value="InterPro"/>
</dbReference>
<reference evidence="8" key="1">
    <citation type="submission" date="2018-06" db="EMBL/GenBank/DDBJ databases">
        <authorList>
            <person name="Zhirakovskaya E."/>
        </authorList>
    </citation>
    <scope>NUCLEOTIDE SEQUENCE</scope>
</reference>
<feature type="transmembrane region" description="Helical" evidence="7">
    <location>
        <begin position="273"/>
        <end position="294"/>
    </location>
</feature>
<keyword evidence="3 7" id="KW-0812">Transmembrane</keyword>
<organism evidence="8">
    <name type="scientific">hydrothermal vent metagenome</name>
    <dbReference type="NCBI Taxonomy" id="652676"/>
    <lineage>
        <taxon>unclassified sequences</taxon>
        <taxon>metagenomes</taxon>
        <taxon>ecological metagenomes</taxon>
    </lineage>
</organism>
<evidence type="ECO:0000313" key="8">
    <source>
        <dbReference type="EMBL" id="VAX21475.1"/>
    </source>
</evidence>
<evidence type="ECO:0000256" key="6">
    <source>
        <dbReference type="SAM" id="MobiDB-lite"/>
    </source>
</evidence>
<dbReference type="GO" id="GO:0044781">
    <property type="term" value="P:bacterial-type flagellum organization"/>
    <property type="evidence" value="ECO:0007669"/>
    <property type="project" value="InterPro"/>
</dbReference>
<evidence type="ECO:0008006" key="9">
    <source>
        <dbReference type="Google" id="ProtNLM"/>
    </source>
</evidence>
<feature type="region of interest" description="Disordered" evidence="6">
    <location>
        <begin position="176"/>
        <end position="211"/>
    </location>
</feature>
<dbReference type="Pfam" id="PF04347">
    <property type="entry name" value="FliO"/>
    <property type="match status" value="1"/>
</dbReference>
<evidence type="ECO:0000256" key="7">
    <source>
        <dbReference type="SAM" id="Phobius"/>
    </source>
</evidence>
<protein>
    <recommendedName>
        <fullName evidence="9">Flagellar protein</fullName>
    </recommendedName>
</protein>
<proteinExistence type="predicted"/>
<dbReference type="InterPro" id="IPR022781">
    <property type="entry name" value="Flagellar_biosynth_FliO"/>
</dbReference>
<evidence type="ECO:0000256" key="1">
    <source>
        <dbReference type="ARBA" id="ARBA00004236"/>
    </source>
</evidence>
<evidence type="ECO:0000256" key="5">
    <source>
        <dbReference type="ARBA" id="ARBA00023136"/>
    </source>
</evidence>
<accession>A0A3B1CR46</accession>
<keyword evidence="4 7" id="KW-1133">Transmembrane helix</keyword>
<gene>
    <name evidence="8" type="ORF">MNBD_NITROSPINAE02-2105</name>
</gene>
<keyword evidence="5 7" id="KW-0472">Membrane</keyword>
<evidence type="ECO:0000256" key="2">
    <source>
        <dbReference type="ARBA" id="ARBA00022475"/>
    </source>
</evidence>
<evidence type="ECO:0000256" key="4">
    <source>
        <dbReference type="ARBA" id="ARBA00022989"/>
    </source>
</evidence>
<comment type="subcellular location">
    <subcellularLocation>
        <location evidence="1">Cell membrane</location>
    </subcellularLocation>
</comment>
<sequence>MVKTYMCRRMEKRIMKVRALFITLLLLSIAFPAFSAADLSKLTRLEGVSLYVDEDESRLVVRFNRVRGVKTDPQFFEKSIQMDIEDAYINPSRRNFELGGRIFKSASAYQMSPTKVRLRFFLAGDPRELATGQKVTLNGNLMIVTLKNSLLPPLAGLAPEEKGGADTEKPVDTYKALYPPDTPRFRATTDPGAQIEEEPMAVKKADRKRKPALRPVKPDEKLKKTPRGQFPNMFGKKAEAGEVIERKPKATPGEGFLDYKDPEAPKAPGLTGMALKMVIALSFTLAAVFFLAWIGKKYMGKFGGAFGRSSLINVLATSQIDVKKRIAVVDIAGEVLVLGIAGDNIAMLSTIDDQEKADMFRRAGGAPYSGKGDEKLLAPIGEKIKTSPIPDLFKKAAGLLRIGEIKSNPASMRSLFDASSEETFEGNLASIAKRLKPSEEQSRDALSREALSRKALMSDALSRKAFSRKAFSRDASGQKIELKKPSTKEIVYDKKELVRRVTNAIKTKNGKLRIA</sequence>
<keyword evidence="2" id="KW-1003">Cell membrane</keyword>
<dbReference type="EMBL" id="UOGE01000066">
    <property type="protein sequence ID" value="VAX21475.1"/>
    <property type="molecule type" value="Genomic_DNA"/>
</dbReference>
<name>A0A3B1CR46_9ZZZZ</name>
<evidence type="ECO:0000256" key="3">
    <source>
        <dbReference type="ARBA" id="ARBA00022692"/>
    </source>
</evidence>